<dbReference type="EMBL" id="QAOT01000030">
    <property type="protein sequence ID" value="PTR10464.1"/>
    <property type="molecule type" value="Genomic_DNA"/>
</dbReference>
<feature type="chain" id="PRO_5015437998" evidence="2">
    <location>
        <begin position="28"/>
        <end position="204"/>
    </location>
</feature>
<keyword evidence="2" id="KW-0732">Signal</keyword>
<gene>
    <name evidence="3" type="ORF">C8J28_13015</name>
</gene>
<accession>A0A2T5JR46</accession>
<feature type="signal peptide" evidence="2">
    <location>
        <begin position="1"/>
        <end position="27"/>
    </location>
</feature>
<dbReference type="Proteomes" id="UP000244060">
    <property type="component" value="Unassembled WGS sequence"/>
</dbReference>
<dbReference type="NCBIfam" id="TIGR03370">
    <property type="entry name" value="VPLPA-CTERM"/>
    <property type="match status" value="1"/>
</dbReference>
<evidence type="ECO:0000313" key="4">
    <source>
        <dbReference type="Proteomes" id="UP000244060"/>
    </source>
</evidence>
<name>A0A2T5JR46_9RHOB</name>
<proteinExistence type="predicted"/>
<evidence type="ECO:0000256" key="2">
    <source>
        <dbReference type="SAM" id="SignalP"/>
    </source>
</evidence>
<comment type="caution">
    <text evidence="3">The sequence shown here is derived from an EMBL/GenBank/DDBJ whole genome shotgun (WGS) entry which is preliminary data.</text>
</comment>
<dbReference type="AlphaFoldDB" id="A0A2T5JR46"/>
<evidence type="ECO:0000313" key="3">
    <source>
        <dbReference type="EMBL" id="PTR10464.1"/>
    </source>
</evidence>
<keyword evidence="1" id="KW-0812">Transmembrane</keyword>
<evidence type="ECO:0000256" key="1">
    <source>
        <dbReference type="SAM" id="Phobius"/>
    </source>
</evidence>
<feature type="transmembrane region" description="Helical" evidence="1">
    <location>
        <begin position="176"/>
        <end position="196"/>
    </location>
</feature>
<sequence length="204" mass="20541">MFDLLHKTVAATLVAAGLSAAAPQAEAATVPFVIDRSASSVTLEGAEACLSPNCGLTASLAGGLVQGATYDIGSGDRASFDFLTFGFNGMGGGVYNITAVLAFSSPVLQVVSDGVAAATKVKFLGTILSSGALVWIDMPQELTIGSSTFRFDFEDGACILCGSEKTITASIEGVNVVPLPAGGLLLIGGLGALALLRRRPSPAV</sequence>
<keyword evidence="1" id="KW-1133">Transmembrane helix</keyword>
<keyword evidence="4" id="KW-1185">Reference proteome</keyword>
<organism evidence="3 4">
    <name type="scientific">Cereibacter azotoformans</name>
    <dbReference type="NCBI Taxonomy" id="43057"/>
    <lineage>
        <taxon>Bacteria</taxon>
        <taxon>Pseudomonadati</taxon>
        <taxon>Pseudomonadota</taxon>
        <taxon>Alphaproteobacteria</taxon>
        <taxon>Rhodobacterales</taxon>
        <taxon>Paracoccaceae</taxon>
        <taxon>Cereibacter</taxon>
    </lineage>
</organism>
<keyword evidence="1" id="KW-0472">Membrane</keyword>
<protein>
    <submittedName>
        <fullName evidence="3">Putative secreted protein</fullName>
    </submittedName>
</protein>
<dbReference type="InterPro" id="IPR022472">
    <property type="entry name" value="VPLPA-CTERM"/>
</dbReference>
<reference evidence="3 4" key="1">
    <citation type="submission" date="2018-04" db="EMBL/GenBank/DDBJ databases">
        <title>Genomic Encyclopedia of Type Strains, Phase III (KMG-III): the genomes of soil and plant-associated and newly described type strains.</title>
        <authorList>
            <person name="Whitman W."/>
        </authorList>
    </citation>
    <scope>NUCLEOTIDE SEQUENCE [LARGE SCALE GENOMIC DNA]</scope>
    <source>
        <strain evidence="3 4">KA25</strain>
    </source>
</reference>